<sequence length="50" mass="5790">MMNTTHRRMYPHLFLELATVNSKEHSLQVRAARAGCTTLAEYHAFRRANS</sequence>
<dbReference type="RefSeq" id="YP_009301472.1">
    <property type="nucleotide sequence ID" value="NC_031234.1"/>
</dbReference>
<proteinExistence type="predicted"/>
<accession>A0A142KBW7</accession>
<protein>
    <submittedName>
        <fullName evidence="1">Uncharacterized protein</fullName>
    </submittedName>
</protein>
<dbReference type="EMBL" id="KU963260">
    <property type="protein sequence ID" value="AMS03600.1"/>
    <property type="molecule type" value="Genomic_DNA"/>
</dbReference>
<reference evidence="2" key="1">
    <citation type="submission" date="2016-03" db="EMBL/GenBank/DDBJ databases">
        <authorList>
            <person name="Ploux O."/>
        </authorList>
    </citation>
    <scope>NUCLEOTIDE SEQUENCE [LARGE SCALE GENOMIC DNA]</scope>
</reference>
<dbReference type="Proteomes" id="UP000204189">
    <property type="component" value="Segment"/>
</dbReference>
<evidence type="ECO:0000313" key="2">
    <source>
        <dbReference type="Proteomes" id="UP000204189"/>
    </source>
</evidence>
<dbReference type="GeneID" id="29123886"/>
<dbReference type="KEGG" id="vg:29123886"/>
<keyword evidence="2" id="KW-1185">Reference proteome</keyword>
<evidence type="ECO:0000313" key="1">
    <source>
        <dbReference type="EMBL" id="AMS03600.1"/>
    </source>
</evidence>
<name>A0A142KBW7_9CAUD</name>
<organism evidence="1 2">
    <name type="scientific">Gordonia phage Emalyn</name>
    <dbReference type="NCBI Taxonomy" id="1821552"/>
    <lineage>
        <taxon>Viruses</taxon>
        <taxon>Duplodnaviria</taxon>
        <taxon>Heunggongvirae</taxon>
        <taxon>Uroviricota</taxon>
        <taxon>Caudoviricetes</taxon>
        <taxon>Emalynvirus</taxon>
        <taxon>Emalynvirus emalyn</taxon>
    </lineage>
</organism>
<gene>
    <name evidence="1" type="primary">31</name>
    <name evidence="1" type="ORF">SEA_EMALYN_31</name>
</gene>